<evidence type="ECO:0000259" key="6">
    <source>
        <dbReference type="PROSITE" id="PS01180"/>
    </source>
</evidence>
<sequence>MADICSKLTITLLFVNTLTTQTQSAKNGNPFDVTLSQSHPTHHISYEDAVATLDRSEPPVEMTWIIRTDENMRLQVNFHSFRLLKLYSVLMFGDGTQPVDDIYGVSFTKLAGFSDSDRPSTVISLTHSLWIRFRSHITKADWSYEFIIDVERIHSGVDDLRLTSDSPTASITSPNYPNKYPNNSYRLWTVQAPVGSVINVTVEAFDLVSDNHHLLIGDTTDRFVNSGITTWVRWTGKKPDDDVLGIFHYRSQGPSIHVLFTTSYKSGGTGFSLELCAYFETPVTTQPTTSTIAHSTTGDIESSPPRCVCASTPLTAITTNTTTEEEPPGSHPVATDSLPTEMMGSAKEQRECRRNEFFGFRFILVIVAVVLVLVFLSAAAGCYFQRRMNVNKLLITIDKKPDPRVRTQIWSAVQPVGKFDSDMSNALHEEADLVADIFPYGPIFYGRPSSSCFSYKGRMDDFGYQLTETVEASSPGYSPALIHTYFDEHLIPDRRIAEFKTYGKA</sequence>
<dbReference type="SUPFAM" id="SSF49854">
    <property type="entry name" value="Spermadhesin, CUB domain"/>
    <property type="match status" value="2"/>
</dbReference>
<feature type="domain" description="CUB" evidence="6">
    <location>
        <begin position="158"/>
        <end position="278"/>
    </location>
</feature>
<accession>A0A7M7N5H9</accession>
<feature type="signal peptide" evidence="5">
    <location>
        <begin position="1"/>
        <end position="24"/>
    </location>
</feature>
<dbReference type="RefSeq" id="XP_030830822.1">
    <property type="nucleotide sequence ID" value="XM_030974962.1"/>
</dbReference>
<organism evidence="7 8">
    <name type="scientific">Strongylocentrotus purpuratus</name>
    <name type="common">Purple sea urchin</name>
    <dbReference type="NCBI Taxonomy" id="7668"/>
    <lineage>
        <taxon>Eukaryota</taxon>
        <taxon>Metazoa</taxon>
        <taxon>Echinodermata</taxon>
        <taxon>Eleutherozoa</taxon>
        <taxon>Echinozoa</taxon>
        <taxon>Echinoidea</taxon>
        <taxon>Euechinoidea</taxon>
        <taxon>Echinacea</taxon>
        <taxon>Camarodonta</taxon>
        <taxon>Echinidea</taxon>
        <taxon>Strongylocentrotidae</taxon>
        <taxon>Strongylocentrotus</taxon>
    </lineage>
</organism>
<protein>
    <recommendedName>
        <fullName evidence="6">CUB domain-containing protein</fullName>
    </recommendedName>
</protein>
<evidence type="ECO:0000313" key="7">
    <source>
        <dbReference type="EnsemblMetazoa" id="XP_030830822"/>
    </source>
</evidence>
<evidence type="ECO:0000256" key="4">
    <source>
        <dbReference type="SAM" id="Phobius"/>
    </source>
</evidence>
<dbReference type="InParanoid" id="A0A7M7N5H9"/>
<dbReference type="InterPro" id="IPR000859">
    <property type="entry name" value="CUB_dom"/>
</dbReference>
<keyword evidence="8" id="KW-1185">Reference proteome</keyword>
<dbReference type="Pfam" id="PF00431">
    <property type="entry name" value="CUB"/>
    <property type="match status" value="1"/>
</dbReference>
<dbReference type="KEGG" id="spu:100893471"/>
<dbReference type="PROSITE" id="PS01180">
    <property type="entry name" value="CUB"/>
    <property type="match status" value="1"/>
</dbReference>
<evidence type="ECO:0000313" key="8">
    <source>
        <dbReference type="Proteomes" id="UP000007110"/>
    </source>
</evidence>
<keyword evidence="4" id="KW-0472">Membrane</keyword>
<reference evidence="8" key="1">
    <citation type="submission" date="2015-02" db="EMBL/GenBank/DDBJ databases">
        <title>Genome sequencing for Strongylocentrotus purpuratus.</title>
        <authorList>
            <person name="Murali S."/>
            <person name="Liu Y."/>
            <person name="Vee V."/>
            <person name="English A."/>
            <person name="Wang M."/>
            <person name="Skinner E."/>
            <person name="Han Y."/>
            <person name="Muzny D.M."/>
            <person name="Worley K.C."/>
            <person name="Gibbs R.A."/>
        </authorList>
    </citation>
    <scope>NUCLEOTIDE SEQUENCE</scope>
</reference>
<dbReference type="Gene3D" id="2.60.120.290">
    <property type="entry name" value="Spermadhesin, CUB domain"/>
    <property type="match status" value="2"/>
</dbReference>
<feature type="chain" id="PRO_5029514274" description="CUB domain-containing protein" evidence="5">
    <location>
        <begin position="25"/>
        <end position="505"/>
    </location>
</feature>
<dbReference type="EnsemblMetazoa" id="XM_030974962">
    <property type="protein sequence ID" value="XP_030830822"/>
    <property type="gene ID" value="LOC100893471"/>
</dbReference>
<feature type="transmembrane region" description="Helical" evidence="4">
    <location>
        <begin position="358"/>
        <end position="384"/>
    </location>
</feature>
<keyword evidence="4" id="KW-0812">Transmembrane</keyword>
<reference evidence="7" key="2">
    <citation type="submission" date="2021-01" db="UniProtKB">
        <authorList>
            <consortium name="EnsemblMetazoa"/>
        </authorList>
    </citation>
    <scope>IDENTIFICATION</scope>
</reference>
<dbReference type="CDD" id="cd00041">
    <property type="entry name" value="CUB"/>
    <property type="match status" value="1"/>
</dbReference>
<keyword evidence="1" id="KW-0677">Repeat</keyword>
<name>A0A7M7N5H9_STRPU</name>
<dbReference type="SMART" id="SM00042">
    <property type="entry name" value="CUB"/>
    <property type="match status" value="2"/>
</dbReference>
<evidence type="ECO:0000256" key="3">
    <source>
        <dbReference type="PROSITE-ProRule" id="PRU00059"/>
    </source>
</evidence>
<dbReference type="AlphaFoldDB" id="A0A7M7N5H9"/>
<dbReference type="InterPro" id="IPR035914">
    <property type="entry name" value="Sperma_CUB_dom_sf"/>
</dbReference>
<evidence type="ECO:0000256" key="5">
    <source>
        <dbReference type="SAM" id="SignalP"/>
    </source>
</evidence>
<dbReference type="PANTHER" id="PTHR24251">
    <property type="entry name" value="OVOCHYMASE-RELATED"/>
    <property type="match status" value="1"/>
</dbReference>
<dbReference type="GeneID" id="100893471"/>
<keyword evidence="2" id="KW-1015">Disulfide bond</keyword>
<keyword evidence="5" id="KW-0732">Signal</keyword>
<evidence type="ECO:0000256" key="2">
    <source>
        <dbReference type="ARBA" id="ARBA00023157"/>
    </source>
</evidence>
<dbReference type="Proteomes" id="UP000007110">
    <property type="component" value="Unassembled WGS sequence"/>
</dbReference>
<evidence type="ECO:0000256" key="1">
    <source>
        <dbReference type="ARBA" id="ARBA00022737"/>
    </source>
</evidence>
<keyword evidence="4" id="KW-1133">Transmembrane helix</keyword>
<proteinExistence type="predicted"/>
<comment type="caution">
    <text evidence="3">Lacks conserved residue(s) required for the propagation of feature annotation.</text>
</comment>